<accession>A0AAP0JCJ4</accession>
<evidence type="ECO:0000256" key="1">
    <source>
        <dbReference type="SAM" id="MobiDB-lite"/>
    </source>
</evidence>
<sequence length="108" mass="11747">MPGGAAGRTTTSGGLSETSPHLVGVSQPRSDPYQWWHLFHASFESESSCLCVFDPRSDGGYISFPCRGYSLRTSDIINNVTMIVLGSLGDRLWRLVLVMADLLSVVLV</sequence>
<comment type="caution">
    <text evidence="2">The sequence shown here is derived from an EMBL/GenBank/DDBJ whole genome shotgun (WGS) entry which is preliminary data.</text>
</comment>
<organism evidence="2 3">
    <name type="scientific">Stephania japonica</name>
    <dbReference type="NCBI Taxonomy" id="461633"/>
    <lineage>
        <taxon>Eukaryota</taxon>
        <taxon>Viridiplantae</taxon>
        <taxon>Streptophyta</taxon>
        <taxon>Embryophyta</taxon>
        <taxon>Tracheophyta</taxon>
        <taxon>Spermatophyta</taxon>
        <taxon>Magnoliopsida</taxon>
        <taxon>Ranunculales</taxon>
        <taxon>Menispermaceae</taxon>
        <taxon>Menispermoideae</taxon>
        <taxon>Cissampelideae</taxon>
        <taxon>Stephania</taxon>
    </lineage>
</organism>
<evidence type="ECO:0000313" key="3">
    <source>
        <dbReference type="Proteomes" id="UP001417504"/>
    </source>
</evidence>
<name>A0AAP0JCJ4_9MAGN</name>
<keyword evidence="3" id="KW-1185">Reference proteome</keyword>
<dbReference type="Proteomes" id="UP001417504">
    <property type="component" value="Unassembled WGS sequence"/>
</dbReference>
<gene>
    <name evidence="2" type="ORF">Sjap_011517</name>
</gene>
<evidence type="ECO:0000313" key="2">
    <source>
        <dbReference type="EMBL" id="KAK9131030.1"/>
    </source>
</evidence>
<protein>
    <submittedName>
        <fullName evidence="2">Uncharacterized protein</fullName>
    </submittedName>
</protein>
<reference evidence="2 3" key="1">
    <citation type="submission" date="2024-01" db="EMBL/GenBank/DDBJ databases">
        <title>Genome assemblies of Stephania.</title>
        <authorList>
            <person name="Yang L."/>
        </authorList>
    </citation>
    <scope>NUCLEOTIDE SEQUENCE [LARGE SCALE GENOMIC DNA]</scope>
    <source>
        <strain evidence="2">QJT</strain>
        <tissue evidence="2">Leaf</tissue>
    </source>
</reference>
<dbReference type="AlphaFoldDB" id="A0AAP0JCJ4"/>
<feature type="region of interest" description="Disordered" evidence="1">
    <location>
        <begin position="1"/>
        <end position="26"/>
    </location>
</feature>
<dbReference type="EMBL" id="JBBNAE010000004">
    <property type="protein sequence ID" value="KAK9131030.1"/>
    <property type="molecule type" value="Genomic_DNA"/>
</dbReference>
<proteinExistence type="predicted"/>